<evidence type="ECO:0000313" key="3">
    <source>
        <dbReference type="Proteomes" id="UP000596742"/>
    </source>
</evidence>
<reference evidence="2" key="1">
    <citation type="submission" date="2018-11" db="EMBL/GenBank/DDBJ databases">
        <authorList>
            <person name="Alioto T."/>
            <person name="Alioto T."/>
        </authorList>
    </citation>
    <scope>NUCLEOTIDE SEQUENCE</scope>
</reference>
<keyword evidence="1" id="KW-0175">Coiled coil</keyword>
<proteinExistence type="predicted"/>
<dbReference type="AlphaFoldDB" id="A0A8B6F3I4"/>
<evidence type="ECO:0008006" key="4">
    <source>
        <dbReference type="Google" id="ProtNLM"/>
    </source>
</evidence>
<organism evidence="2 3">
    <name type="scientific">Mytilus galloprovincialis</name>
    <name type="common">Mediterranean mussel</name>
    <dbReference type="NCBI Taxonomy" id="29158"/>
    <lineage>
        <taxon>Eukaryota</taxon>
        <taxon>Metazoa</taxon>
        <taxon>Spiralia</taxon>
        <taxon>Lophotrochozoa</taxon>
        <taxon>Mollusca</taxon>
        <taxon>Bivalvia</taxon>
        <taxon>Autobranchia</taxon>
        <taxon>Pteriomorphia</taxon>
        <taxon>Mytilida</taxon>
        <taxon>Mytiloidea</taxon>
        <taxon>Mytilidae</taxon>
        <taxon>Mytilinae</taxon>
        <taxon>Mytilus</taxon>
    </lineage>
</organism>
<protein>
    <recommendedName>
        <fullName evidence="4">Retrotransposon gag domain-containing protein</fullName>
    </recommendedName>
</protein>
<dbReference type="EMBL" id="UYJE01006106">
    <property type="protein sequence ID" value="VDI43017.1"/>
    <property type="molecule type" value="Genomic_DNA"/>
</dbReference>
<evidence type="ECO:0000256" key="1">
    <source>
        <dbReference type="SAM" id="Coils"/>
    </source>
</evidence>
<name>A0A8B6F3I4_MYTGA</name>
<comment type="caution">
    <text evidence="2">The sequence shown here is derived from an EMBL/GenBank/DDBJ whole genome shotgun (WGS) entry which is preliminary data.</text>
</comment>
<accession>A0A8B6F3I4</accession>
<keyword evidence="3" id="KW-1185">Reference proteome</keyword>
<gene>
    <name evidence="2" type="ORF">MGAL_10B020408</name>
</gene>
<dbReference type="Proteomes" id="UP000596742">
    <property type="component" value="Unassembled WGS sequence"/>
</dbReference>
<feature type="coiled-coil region" evidence="1">
    <location>
        <begin position="15"/>
        <end position="42"/>
    </location>
</feature>
<evidence type="ECO:0000313" key="2">
    <source>
        <dbReference type="EMBL" id="VDI43017.1"/>
    </source>
</evidence>
<dbReference type="OrthoDB" id="6156410at2759"/>
<sequence length="234" mass="26888">MEERFGRKEPPHIVRRLLQDLKQEQEESLEEFAERAQELATDGYPDTPDNFVQTLATDAFLKGCVDKRAALTAMDKNPDALDQAVQYVRSAVANQKVIMGTRRRAEIKRVSFMEQNDENEDTQETSVQNVRAIMKYEEGANKMNVFEKRLQKTEDDLLETKDYGKKSIEHSKSEYEVKVTTREQIELFRHKEGTIVLQEVTATIAGKKVILVGIARSQETVLPIVIIDLHHQKL</sequence>